<evidence type="ECO:0000256" key="3">
    <source>
        <dbReference type="ARBA" id="ARBA00022989"/>
    </source>
</evidence>
<keyword evidence="8" id="KW-1185">Reference proteome</keyword>
<proteinExistence type="predicted"/>
<protein>
    <submittedName>
        <fullName evidence="7">ABC transporter permease</fullName>
    </submittedName>
</protein>
<keyword evidence="4 5" id="KW-0472">Membrane</keyword>
<feature type="domain" description="ABC-2 type transporter transmembrane" evidence="6">
    <location>
        <begin position="3"/>
        <end position="202"/>
    </location>
</feature>
<feature type="transmembrane region" description="Helical" evidence="5">
    <location>
        <begin position="215"/>
        <end position="235"/>
    </location>
</feature>
<reference evidence="7 8" key="1">
    <citation type="submission" date="2020-03" db="EMBL/GenBank/DDBJ databases">
        <title>Vagococcus sp. nov., isolated from beetles.</title>
        <authorList>
            <person name="Hyun D.-W."/>
            <person name="Bae J.-W."/>
        </authorList>
    </citation>
    <scope>NUCLEOTIDE SEQUENCE [LARGE SCALE GENOMIC DNA]</scope>
    <source>
        <strain evidence="7 8">HDW17B</strain>
    </source>
</reference>
<dbReference type="InterPro" id="IPR000412">
    <property type="entry name" value="ABC_2_transport"/>
</dbReference>
<dbReference type="AlphaFoldDB" id="A0A6G8AT82"/>
<evidence type="ECO:0000256" key="5">
    <source>
        <dbReference type="SAM" id="Phobius"/>
    </source>
</evidence>
<dbReference type="GO" id="GO:0140359">
    <property type="term" value="F:ABC-type transporter activity"/>
    <property type="evidence" value="ECO:0007669"/>
    <property type="project" value="InterPro"/>
</dbReference>
<dbReference type="EMBL" id="CP049887">
    <property type="protein sequence ID" value="QIL48274.1"/>
    <property type="molecule type" value="Genomic_DNA"/>
</dbReference>
<dbReference type="InterPro" id="IPR013525">
    <property type="entry name" value="ABC2_TM"/>
</dbReference>
<dbReference type="KEGG" id="vhy:G7082_07095"/>
<feature type="transmembrane region" description="Helical" evidence="5">
    <location>
        <begin position="94"/>
        <end position="120"/>
    </location>
</feature>
<sequence>MNALMKIEAKRMMRDKTTFIMSIGMPIFMYFVFTSLIQVPEEYQSTFYREYLISMTAFSLCSFSLFTFPFDIIQDRKNGWSMRLKHVNLSTFEIYFVKMIKMIVMYIVAIASVFLVGGYFKGVEMTAKQWGVSGLVLLLGGILFLGIGVIMSLFKEIKTASVFSNILYLGMAALGGLWMPTSQFPEWIQPYSKAMPTYQFRELAVGYINDGKVPVNSILILIGYSVGFILLAVVINKKMKKDVRE</sequence>
<dbReference type="Proteomes" id="UP000501747">
    <property type="component" value="Chromosome"/>
</dbReference>
<keyword evidence="3 5" id="KW-1133">Transmembrane helix</keyword>
<name>A0A6G8AT82_9ENTE</name>
<evidence type="ECO:0000313" key="8">
    <source>
        <dbReference type="Proteomes" id="UP000501747"/>
    </source>
</evidence>
<evidence type="ECO:0000259" key="6">
    <source>
        <dbReference type="Pfam" id="PF01061"/>
    </source>
</evidence>
<feature type="transmembrane region" description="Helical" evidence="5">
    <location>
        <begin position="132"/>
        <end position="154"/>
    </location>
</feature>
<dbReference type="GO" id="GO:0043190">
    <property type="term" value="C:ATP-binding cassette (ABC) transporter complex"/>
    <property type="evidence" value="ECO:0007669"/>
    <property type="project" value="InterPro"/>
</dbReference>
<dbReference type="PANTHER" id="PTHR43077:SF11">
    <property type="entry name" value="TRANSPORT PERMEASE YVFS-RELATED"/>
    <property type="match status" value="1"/>
</dbReference>
<accession>A0A6G8AT82</accession>
<feature type="transmembrane region" description="Helical" evidence="5">
    <location>
        <begin position="20"/>
        <end position="39"/>
    </location>
</feature>
<dbReference type="PIRSF" id="PIRSF006648">
    <property type="entry name" value="DrrB"/>
    <property type="match status" value="1"/>
</dbReference>
<keyword evidence="2 5" id="KW-0812">Transmembrane</keyword>
<comment type="subcellular location">
    <subcellularLocation>
        <location evidence="1">Membrane</location>
        <topology evidence="1">Multi-pass membrane protein</topology>
    </subcellularLocation>
</comment>
<feature type="transmembrane region" description="Helical" evidence="5">
    <location>
        <begin position="51"/>
        <end position="73"/>
    </location>
</feature>
<gene>
    <name evidence="7" type="ORF">G7082_07095</name>
</gene>
<evidence type="ECO:0000256" key="4">
    <source>
        <dbReference type="ARBA" id="ARBA00023136"/>
    </source>
</evidence>
<dbReference type="RefSeq" id="WP_166034422.1">
    <property type="nucleotide sequence ID" value="NZ_CP049887.1"/>
</dbReference>
<evidence type="ECO:0000256" key="1">
    <source>
        <dbReference type="ARBA" id="ARBA00004141"/>
    </source>
</evidence>
<dbReference type="PANTHER" id="PTHR43077">
    <property type="entry name" value="TRANSPORT PERMEASE YVFS-RELATED"/>
    <property type="match status" value="1"/>
</dbReference>
<dbReference type="Pfam" id="PF01061">
    <property type="entry name" value="ABC2_membrane"/>
    <property type="match status" value="1"/>
</dbReference>
<evidence type="ECO:0000256" key="2">
    <source>
        <dbReference type="ARBA" id="ARBA00022692"/>
    </source>
</evidence>
<organism evidence="7 8">
    <name type="scientific">Vagococcus hydrophili</name>
    <dbReference type="NCBI Taxonomy" id="2714947"/>
    <lineage>
        <taxon>Bacteria</taxon>
        <taxon>Bacillati</taxon>
        <taxon>Bacillota</taxon>
        <taxon>Bacilli</taxon>
        <taxon>Lactobacillales</taxon>
        <taxon>Enterococcaceae</taxon>
        <taxon>Vagococcus</taxon>
    </lineage>
</organism>
<dbReference type="InterPro" id="IPR051328">
    <property type="entry name" value="T7SS_ABC-Transporter"/>
</dbReference>
<evidence type="ECO:0000313" key="7">
    <source>
        <dbReference type="EMBL" id="QIL48274.1"/>
    </source>
</evidence>
<feature type="transmembrane region" description="Helical" evidence="5">
    <location>
        <begin position="161"/>
        <end position="179"/>
    </location>
</feature>